<evidence type="ECO:0000313" key="2">
    <source>
        <dbReference type="Proteomes" id="UP000265798"/>
    </source>
</evidence>
<name>A0A396ZG06_9LEPT</name>
<gene>
    <name evidence="1" type="ORF">DLM75_06735</name>
</gene>
<protein>
    <submittedName>
        <fullName evidence="1">Uncharacterized protein</fullName>
    </submittedName>
</protein>
<comment type="caution">
    <text evidence="1">The sequence shown here is derived from an EMBL/GenBank/DDBJ whole genome shotgun (WGS) entry which is preliminary data.</text>
</comment>
<accession>A0A396ZG06</accession>
<dbReference type="EMBL" id="QHCT01000001">
    <property type="protein sequence ID" value="RHX92854.1"/>
    <property type="molecule type" value="Genomic_DNA"/>
</dbReference>
<reference evidence="2" key="1">
    <citation type="submission" date="2018-05" db="EMBL/GenBank/DDBJ databases">
        <title>Leptospira yasudae sp. nov. and Leptospira stimsonii sp. nov., two pathogenic species of the genus Leptospira isolated from environmental sources.</title>
        <authorList>
            <person name="Casanovas-Massana A."/>
            <person name="Hamond C."/>
            <person name="Santos L.A."/>
            <person name="Hacker K.P."/>
            <person name="Balassiano I."/>
            <person name="Medeiros M.A."/>
            <person name="Reis M.G."/>
            <person name="Ko A.I."/>
            <person name="Wunder E.A."/>
        </authorList>
    </citation>
    <scope>NUCLEOTIDE SEQUENCE [LARGE SCALE GENOMIC DNA]</scope>
    <source>
        <strain evidence="2">Yale</strain>
    </source>
</reference>
<dbReference type="Proteomes" id="UP000265798">
    <property type="component" value="Unassembled WGS sequence"/>
</dbReference>
<sequence>MSPESILSVKSIEEEIEEAHLLTSDLSYKEEDFTSSTLGAGKPAAIVSKGKVRIELERVNRIL</sequence>
<organism evidence="1 2">
    <name type="scientific">Leptospira stimsonii</name>
    <dbReference type="NCBI Taxonomy" id="2202203"/>
    <lineage>
        <taxon>Bacteria</taxon>
        <taxon>Pseudomonadati</taxon>
        <taxon>Spirochaetota</taxon>
        <taxon>Spirochaetia</taxon>
        <taxon>Leptospirales</taxon>
        <taxon>Leptospiraceae</taxon>
        <taxon>Leptospira</taxon>
    </lineage>
</organism>
<dbReference type="AlphaFoldDB" id="A0A396ZG06"/>
<proteinExistence type="predicted"/>
<evidence type="ECO:0000313" key="1">
    <source>
        <dbReference type="EMBL" id="RHX92854.1"/>
    </source>
</evidence>